<name>A0A9N8F4T3_9STRA</name>
<feature type="compositionally biased region" description="Basic and acidic residues" evidence="1">
    <location>
        <begin position="116"/>
        <end position="129"/>
    </location>
</feature>
<proteinExistence type="predicted"/>
<evidence type="ECO:0000313" key="3">
    <source>
        <dbReference type="Proteomes" id="UP001153069"/>
    </source>
</evidence>
<feature type="compositionally biased region" description="Low complexity" evidence="1">
    <location>
        <begin position="1"/>
        <end position="14"/>
    </location>
</feature>
<keyword evidence="3" id="KW-1185">Reference proteome</keyword>
<evidence type="ECO:0000313" key="2">
    <source>
        <dbReference type="EMBL" id="CAB9530834.1"/>
    </source>
</evidence>
<organism evidence="2 3">
    <name type="scientific">Seminavis robusta</name>
    <dbReference type="NCBI Taxonomy" id="568900"/>
    <lineage>
        <taxon>Eukaryota</taxon>
        <taxon>Sar</taxon>
        <taxon>Stramenopiles</taxon>
        <taxon>Ochrophyta</taxon>
        <taxon>Bacillariophyta</taxon>
        <taxon>Bacillariophyceae</taxon>
        <taxon>Bacillariophycidae</taxon>
        <taxon>Naviculales</taxon>
        <taxon>Naviculaceae</taxon>
        <taxon>Seminavis</taxon>
    </lineage>
</organism>
<accession>A0A9N8F4T3</accession>
<sequence>MSSSRSLLLSPGSSDWNSELKVSPSRGNGTGGMRRCKSSQSLSKRARKRADIIRQKHADSQGLRRQLRSFRRSNSNASYDSTEEIVQKDAQTVSESLKAMEDFMNSVNGKHRRRKLLDGQKKEDAATTA</sequence>
<gene>
    <name evidence="2" type="ORF">SEMRO_3068_G343130.1</name>
</gene>
<comment type="caution">
    <text evidence="2">The sequence shown here is derived from an EMBL/GenBank/DDBJ whole genome shotgun (WGS) entry which is preliminary data.</text>
</comment>
<feature type="region of interest" description="Disordered" evidence="1">
    <location>
        <begin position="1"/>
        <end position="84"/>
    </location>
</feature>
<protein>
    <submittedName>
        <fullName evidence="2">Uncharacterized protein</fullName>
    </submittedName>
</protein>
<feature type="compositionally biased region" description="Basic and acidic residues" evidence="1">
    <location>
        <begin position="49"/>
        <end position="59"/>
    </location>
</feature>
<evidence type="ECO:0000256" key="1">
    <source>
        <dbReference type="SAM" id="MobiDB-lite"/>
    </source>
</evidence>
<dbReference type="Proteomes" id="UP001153069">
    <property type="component" value="Unassembled WGS sequence"/>
</dbReference>
<dbReference type="EMBL" id="CAICTM010003066">
    <property type="protein sequence ID" value="CAB9530834.1"/>
    <property type="molecule type" value="Genomic_DNA"/>
</dbReference>
<reference evidence="2" key="1">
    <citation type="submission" date="2020-06" db="EMBL/GenBank/DDBJ databases">
        <authorList>
            <consortium name="Plant Systems Biology data submission"/>
        </authorList>
    </citation>
    <scope>NUCLEOTIDE SEQUENCE</scope>
    <source>
        <strain evidence="2">D6</strain>
    </source>
</reference>
<dbReference type="AlphaFoldDB" id="A0A9N8F4T3"/>
<feature type="region of interest" description="Disordered" evidence="1">
    <location>
        <begin position="104"/>
        <end position="129"/>
    </location>
</feature>